<feature type="domain" description="HTH LytTR-type" evidence="1">
    <location>
        <begin position="122"/>
        <end position="223"/>
    </location>
</feature>
<proteinExistence type="predicted"/>
<reference evidence="3 4" key="1">
    <citation type="submission" date="2018-08" db="EMBL/GenBank/DDBJ databases">
        <title>A genome reference for cultivated species of the human gut microbiota.</title>
        <authorList>
            <person name="Zou Y."/>
            <person name="Xue W."/>
            <person name="Luo G."/>
        </authorList>
    </citation>
    <scope>NUCLEOTIDE SEQUENCE [LARGE SCALE GENOMIC DNA]</scope>
    <source>
        <strain evidence="3 4">OM06-4</strain>
    </source>
</reference>
<dbReference type="Pfam" id="PF04397">
    <property type="entry name" value="LytTR"/>
    <property type="match status" value="1"/>
</dbReference>
<dbReference type="Proteomes" id="UP000261032">
    <property type="component" value="Unassembled WGS sequence"/>
</dbReference>
<dbReference type="PANTHER" id="PTHR37299">
    <property type="entry name" value="TRANSCRIPTIONAL REGULATOR-RELATED"/>
    <property type="match status" value="1"/>
</dbReference>
<dbReference type="Gene3D" id="2.40.50.1020">
    <property type="entry name" value="LytTr DNA-binding domain"/>
    <property type="match status" value="1"/>
</dbReference>
<dbReference type="InterPro" id="IPR007492">
    <property type="entry name" value="LytTR_DNA-bd_dom"/>
</dbReference>
<evidence type="ECO:0000313" key="4">
    <source>
        <dbReference type="Proteomes" id="UP000261032"/>
    </source>
</evidence>
<dbReference type="PANTHER" id="PTHR37299:SF4">
    <property type="entry name" value="TRANSCRIPTIONAL REGULATOR"/>
    <property type="match status" value="1"/>
</dbReference>
<dbReference type="InterPro" id="IPR046947">
    <property type="entry name" value="LytR-like"/>
</dbReference>
<keyword evidence="2" id="KW-0238">DNA-binding</keyword>
<dbReference type="Proteomes" id="UP001211987">
    <property type="component" value="Unassembled WGS sequence"/>
</dbReference>
<gene>
    <name evidence="3" type="ORF">DXB93_01085</name>
    <name evidence="2" type="ORF">PM738_03730</name>
</gene>
<dbReference type="EMBL" id="JAQLKE010000004">
    <property type="protein sequence ID" value="MDB7082900.1"/>
    <property type="molecule type" value="Genomic_DNA"/>
</dbReference>
<sequence>MKKIGLMVVDNSVIKQLKELIIKNIDSEYRIIEIHDKEMLFTKKMDFCIIEDSFDNQGINYAKTLIENNNDMLVLIISKDGSTIFDAVGINISSYLRYQDIKAKFVPAIQDIIDYLDKRKLLLFKSDQGIVNTQTNDIVYFEYLNRMTYLNTLDKTYRIFIQNFEYLQKMLPKTFFKISRSAIINIFRLITLNSENVIMKNYENKDIAISRRRYQDLLVVLKKHAISFTERKLKK</sequence>
<protein>
    <submittedName>
        <fullName evidence="2">LytTR family DNA-binding domain-containing protein</fullName>
    </submittedName>
    <submittedName>
        <fullName evidence="3">LytTR family transcriptional regulator</fullName>
    </submittedName>
</protein>
<accession>A0A3E3AJ43</accession>
<comment type="caution">
    <text evidence="3">The sequence shown here is derived from an EMBL/GenBank/DDBJ whole genome shotgun (WGS) entry which is preliminary data.</text>
</comment>
<dbReference type="GO" id="GO:0000156">
    <property type="term" value="F:phosphorelay response regulator activity"/>
    <property type="evidence" value="ECO:0007669"/>
    <property type="project" value="InterPro"/>
</dbReference>
<dbReference type="PROSITE" id="PS50930">
    <property type="entry name" value="HTH_LYTTR"/>
    <property type="match status" value="1"/>
</dbReference>
<evidence type="ECO:0000259" key="1">
    <source>
        <dbReference type="PROSITE" id="PS50930"/>
    </source>
</evidence>
<reference evidence="2" key="2">
    <citation type="submission" date="2023-01" db="EMBL/GenBank/DDBJ databases">
        <title>Human gut microbiome strain richness.</title>
        <authorList>
            <person name="Chen-Liaw A."/>
        </authorList>
    </citation>
    <scope>NUCLEOTIDE SEQUENCE</scope>
    <source>
        <strain evidence="2">1001217st2_G6_1001217B_191108</strain>
    </source>
</reference>
<dbReference type="EMBL" id="QUSL01000001">
    <property type="protein sequence ID" value="RGD87290.1"/>
    <property type="molecule type" value="Genomic_DNA"/>
</dbReference>
<dbReference type="AlphaFoldDB" id="A0A3E3AJ43"/>
<evidence type="ECO:0000313" key="2">
    <source>
        <dbReference type="EMBL" id="MDB7082900.1"/>
    </source>
</evidence>
<dbReference type="SMART" id="SM00850">
    <property type="entry name" value="LytTR"/>
    <property type="match status" value="1"/>
</dbReference>
<name>A0A3E3AJ43_9FIRM</name>
<dbReference type="GO" id="GO:0003677">
    <property type="term" value="F:DNA binding"/>
    <property type="evidence" value="ECO:0007669"/>
    <property type="project" value="UniProtKB-KW"/>
</dbReference>
<organism evidence="3 4">
    <name type="scientific">Thomasclavelia ramosa</name>
    <dbReference type="NCBI Taxonomy" id="1547"/>
    <lineage>
        <taxon>Bacteria</taxon>
        <taxon>Bacillati</taxon>
        <taxon>Bacillota</taxon>
        <taxon>Erysipelotrichia</taxon>
        <taxon>Erysipelotrichales</taxon>
        <taxon>Coprobacillaceae</taxon>
        <taxon>Thomasclavelia</taxon>
    </lineage>
</organism>
<evidence type="ECO:0000313" key="3">
    <source>
        <dbReference type="EMBL" id="RGD87290.1"/>
    </source>
</evidence>
<dbReference type="RefSeq" id="WP_003538714.1">
    <property type="nucleotide sequence ID" value="NZ_AP031443.1"/>
</dbReference>